<keyword evidence="6" id="KW-1185">Reference proteome</keyword>
<dbReference type="GO" id="GO:0004165">
    <property type="term" value="F:delta(3)-delta(2)-enoyl-CoA isomerase activity"/>
    <property type="evidence" value="ECO:0007669"/>
    <property type="project" value="UniProtKB-ARBA"/>
</dbReference>
<sequence>MSEHIEIGRADGVLTIRMNRPDKKNALTRAMYEAMTGAIAAAEAEDAIGCILFAGLPGAFCAGNDLADFMEIAKGGGLPTEVRGFLHALACAEKPVFAAVDGLAIGIGTTLLFHCDLVLATPRSEFRTPFVDLGLTPEAGSSLIAPRLMGSQRAFQMLAMGRPFDAAFARECGFVTEIVEEDVDGSGHKAARAVADKPREAVMLTKRLIRGDRADLLARIDEEIEIFAGRLTSKEAMAAFQAFFSRKG</sequence>
<comment type="caution">
    <text evidence="5">The sequence shown here is derived from an EMBL/GenBank/DDBJ whole genome shotgun (WGS) entry which is preliminary data.</text>
</comment>
<evidence type="ECO:0000313" key="6">
    <source>
        <dbReference type="Proteomes" id="UP000264310"/>
    </source>
</evidence>
<dbReference type="AlphaFoldDB" id="A0A371X791"/>
<gene>
    <name evidence="5" type="ORF">DYI37_04375</name>
</gene>
<dbReference type="Gene3D" id="1.10.12.10">
    <property type="entry name" value="Lyase 2-enoyl-coa Hydratase, Chain A, domain 2"/>
    <property type="match status" value="1"/>
</dbReference>
<evidence type="ECO:0000256" key="3">
    <source>
        <dbReference type="ARBA" id="ARBA00023140"/>
    </source>
</evidence>
<accession>A0A371X791</accession>
<keyword evidence="3" id="KW-0576">Peroxisome</keyword>
<comment type="similarity">
    <text evidence="2">Belongs to the enoyl-CoA hydratase/isomerase family.</text>
</comment>
<dbReference type="InterPro" id="IPR014748">
    <property type="entry name" value="Enoyl-CoA_hydra_C"/>
</dbReference>
<dbReference type="RefSeq" id="WP_116682000.1">
    <property type="nucleotide sequence ID" value="NZ_QURL01000002.1"/>
</dbReference>
<evidence type="ECO:0000256" key="4">
    <source>
        <dbReference type="ARBA" id="ARBA00023235"/>
    </source>
</evidence>
<dbReference type="InterPro" id="IPR001753">
    <property type="entry name" value="Enoyl-CoA_hydra/iso"/>
</dbReference>
<dbReference type="PANTHER" id="PTHR43684:SF1">
    <property type="entry name" value="ENOYL-COA DELTA ISOMERASE 2"/>
    <property type="match status" value="1"/>
</dbReference>
<name>A0A371X791_9HYPH</name>
<dbReference type="InterPro" id="IPR029045">
    <property type="entry name" value="ClpP/crotonase-like_dom_sf"/>
</dbReference>
<dbReference type="InterPro" id="IPR051053">
    <property type="entry name" value="ECH/Chromodomain_protein"/>
</dbReference>
<evidence type="ECO:0000256" key="2">
    <source>
        <dbReference type="ARBA" id="ARBA00005254"/>
    </source>
</evidence>
<comment type="subcellular location">
    <subcellularLocation>
        <location evidence="1">Peroxisome</location>
    </subcellularLocation>
</comment>
<reference evidence="5 6" key="1">
    <citation type="submission" date="2018-08" db="EMBL/GenBank/DDBJ databases">
        <title>Fulvimarina sp. 85, whole genome shotgun sequence.</title>
        <authorList>
            <person name="Tuo L."/>
        </authorList>
    </citation>
    <scope>NUCLEOTIDE SEQUENCE [LARGE SCALE GENOMIC DNA]</scope>
    <source>
        <strain evidence="5 6">85</strain>
    </source>
</reference>
<dbReference type="SUPFAM" id="SSF52096">
    <property type="entry name" value="ClpP/crotonase"/>
    <property type="match status" value="1"/>
</dbReference>
<evidence type="ECO:0000256" key="1">
    <source>
        <dbReference type="ARBA" id="ARBA00004275"/>
    </source>
</evidence>
<dbReference type="Proteomes" id="UP000264310">
    <property type="component" value="Unassembled WGS sequence"/>
</dbReference>
<dbReference type="Gene3D" id="3.90.226.10">
    <property type="entry name" value="2-enoyl-CoA Hydratase, Chain A, domain 1"/>
    <property type="match status" value="1"/>
</dbReference>
<keyword evidence="4" id="KW-0413">Isomerase</keyword>
<dbReference type="CDD" id="cd06558">
    <property type="entry name" value="crotonase-like"/>
    <property type="match status" value="1"/>
</dbReference>
<evidence type="ECO:0000313" key="5">
    <source>
        <dbReference type="EMBL" id="RFC65102.1"/>
    </source>
</evidence>
<organism evidence="5 6">
    <name type="scientific">Fulvimarina endophytica</name>
    <dbReference type="NCBI Taxonomy" id="2293836"/>
    <lineage>
        <taxon>Bacteria</taxon>
        <taxon>Pseudomonadati</taxon>
        <taxon>Pseudomonadota</taxon>
        <taxon>Alphaproteobacteria</taxon>
        <taxon>Hyphomicrobiales</taxon>
        <taxon>Aurantimonadaceae</taxon>
        <taxon>Fulvimarina</taxon>
    </lineage>
</organism>
<dbReference type="Pfam" id="PF00378">
    <property type="entry name" value="ECH_1"/>
    <property type="match status" value="1"/>
</dbReference>
<dbReference type="EMBL" id="QURL01000002">
    <property type="protein sequence ID" value="RFC65102.1"/>
    <property type="molecule type" value="Genomic_DNA"/>
</dbReference>
<dbReference type="OrthoDB" id="9797151at2"/>
<proteinExistence type="inferred from homology"/>
<dbReference type="NCBIfam" id="NF004681">
    <property type="entry name" value="PRK06023.1"/>
    <property type="match status" value="1"/>
</dbReference>
<dbReference type="PANTHER" id="PTHR43684">
    <property type="match status" value="1"/>
</dbReference>
<protein>
    <submittedName>
        <fullName evidence="5">Crotonase/enoyl-CoA hydratase family protein</fullName>
    </submittedName>
</protein>